<organism evidence="2 3">
    <name type="scientific">Colletotrichum destructivum</name>
    <dbReference type="NCBI Taxonomy" id="34406"/>
    <lineage>
        <taxon>Eukaryota</taxon>
        <taxon>Fungi</taxon>
        <taxon>Dikarya</taxon>
        <taxon>Ascomycota</taxon>
        <taxon>Pezizomycotina</taxon>
        <taxon>Sordariomycetes</taxon>
        <taxon>Hypocreomycetidae</taxon>
        <taxon>Glomerellales</taxon>
        <taxon>Glomerellaceae</taxon>
        <taxon>Colletotrichum</taxon>
        <taxon>Colletotrichum destructivum species complex</taxon>
    </lineage>
</organism>
<keyword evidence="3" id="KW-1185">Reference proteome</keyword>
<name>A0AAX4IWX8_9PEZI</name>
<protein>
    <recommendedName>
        <fullName evidence="4">BTB domain-containing protein</fullName>
    </recommendedName>
</protein>
<evidence type="ECO:0008006" key="4">
    <source>
        <dbReference type="Google" id="ProtNLM"/>
    </source>
</evidence>
<sequence>MADEFFHKIDPDGDVLLILRNPNTPFAVWDEEEEIECLSPKRIDGKHAVPDYHNYPPPADDIWDSLTSEDETPVPAPLDPPSEPKEEPEIKYLVSSRHLTLASNTFEAELRGPWKEGAMKHTDGYHHIDASEWNSEALLILMRVIHGQSRSIPRQISLEMLAKIAVLVDYYDSLEVTEVYASIWIDGLNEKLPTDYSRDMVLWLLVSYVFQQDDIFSQMTKIAVTQSTEPVMTLELPIPSIVTDLIDRQRQEAVEFILNTLQTLLDVFRKESSVSYCSFECSSMLLGALTKEMDRHKLLDPAPKEPYTGYSIVGVEKMVKEFRSPYWNHRRESCVSNHSNHLSCNLKTNISTRLNTRPNATKEGFKLSEIQTLTKKQSLKTEITED</sequence>
<dbReference type="EMBL" id="CP137312">
    <property type="protein sequence ID" value="WQF87603.1"/>
    <property type="molecule type" value="Genomic_DNA"/>
</dbReference>
<proteinExistence type="predicted"/>
<reference evidence="3" key="1">
    <citation type="journal article" date="2023" name="bioRxiv">
        <title>Complete genome of the Medicago anthracnose fungus, Colletotrichum destructivum, reveals a mini-chromosome-like region within a core chromosome.</title>
        <authorList>
            <person name="Lapalu N."/>
            <person name="Simon A."/>
            <person name="Lu A."/>
            <person name="Plaumann P.-L."/>
            <person name="Amselem J."/>
            <person name="Pigne S."/>
            <person name="Auger A."/>
            <person name="Koch C."/>
            <person name="Dallery J.-F."/>
            <person name="O'Connell R.J."/>
        </authorList>
    </citation>
    <scope>NUCLEOTIDE SEQUENCE [LARGE SCALE GENOMIC DNA]</scope>
    <source>
        <strain evidence="3">CBS 520.97</strain>
    </source>
</reference>
<dbReference type="Proteomes" id="UP001322277">
    <property type="component" value="Chromosome 8"/>
</dbReference>
<dbReference type="AlphaFoldDB" id="A0AAX4IWX8"/>
<accession>A0AAX4IWX8</accession>
<evidence type="ECO:0000256" key="1">
    <source>
        <dbReference type="SAM" id="MobiDB-lite"/>
    </source>
</evidence>
<feature type="compositionally biased region" description="Acidic residues" evidence="1">
    <location>
        <begin position="61"/>
        <end position="72"/>
    </location>
</feature>
<dbReference type="KEGG" id="cdet:87949117"/>
<gene>
    <name evidence="2" type="ORF">CDEST_12617</name>
</gene>
<dbReference type="RefSeq" id="XP_062784824.1">
    <property type="nucleotide sequence ID" value="XM_062928773.1"/>
</dbReference>
<dbReference type="GeneID" id="87949117"/>
<feature type="region of interest" description="Disordered" evidence="1">
    <location>
        <begin position="48"/>
        <end position="86"/>
    </location>
</feature>
<evidence type="ECO:0000313" key="2">
    <source>
        <dbReference type="EMBL" id="WQF87603.1"/>
    </source>
</evidence>
<evidence type="ECO:0000313" key="3">
    <source>
        <dbReference type="Proteomes" id="UP001322277"/>
    </source>
</evidence>